<gene>
    <name evidence="2" type="ORF">MicloDRAFT_00059010</name>
</gene>
<dbReference type="InterPro" id="IPR027939">
    <property type="entry name" value="NMT1/THI5"/>
</dbReference>
<dbReference type="Proteomes" id="UP000003947">
    <property type="component" value="Unassembled WGS sequence"/>
</dbReference>
<sequence length="370" mass="40411" precursor="true">MVKNRAGVQEERHKAPDHKKAEVTVMFADRATKAAWIRGMLAGAAVLLGSAAAQAQTPVRFSLDWRWEGPAAPFAVAIDKGYFKAEGLDVTIDPAAGSREPISRVASGTYDVGFGDVNSLVRFRDENPGTDIKAVMVIYDRPPFAIIGRKSRGVTKDVSSLQGRKFGAPAADGAYAQWPIFKAVNKIDDSTMKFENVGFPVREPMLAQGEVDAVFGFSMSSYINLKSRGVPADDIVVLLMSDYGVDLYGNTIIVSQKFAQEKPEAVKGLLRAIMKGVQDTVKDPSSAVDSVIKRNDVAKKDVELERLKMVLEQNMITPWVKENGFGGIDKDRFAKALDQIGLTFTYKAKPEVGAVFTEEFLPAADQRKVN</sequence>
<dbReference type="PATRIC" id="fig|864069.3.peg.6330"/>
<proteinExistence type="predicted"/>
<dbReference type="AlphaFoldDB" id="I4YMI8"/>
<dbReference type="PANTHER" id="PTHR31528">
    <property type="entry name" value="4-AMINO-5-HYDROXYMETHYL-2-METHYLPYRIMIDINE PHOSPHATE SYNTHASE THI11-RELATED"/>
    <property type="match status" value="1"/>
</dbReference>
<dbReference type="eggNOG" id="COG0715">
    <property type="taxonomic scope" value="Bacteria"/>
</dbReference>
<dbReference type="Pfam" id="PF09084">
    <property type="entry name" value="NMT1"/>
    <property type="match status" value="1"/>
</dbReference>
<feature type="domain" description="SsuA/THI5-like" evidence="1">
    <location>
        <begin position="72"/>
        <end position="287"/>
    </location>
</feature>
<keyword evidence="3" id="KW-1185">Reference proteome</keyword>
<evidence type="ECO:0000259" key="1">
    <source>
        <dbReference type="Pfam" id="PF09084"/>
    </source>
</evidence>
<name>I4YMI8_9HYPH</name>
<dbReference type="STRING" id="864069.MicloDRAFT_00059010"/>
<dbReference type="RefSeq" id="WP_009493441.1">
    <property type="nucleotide sequence ID" value="NZ_CP141048.1"/>
</dbReference>
<dbReference type="GO" id="GO:0009228">
    <property type="term" value="P:thiamine biosynthetic process"/>
    <property type="evidence" value="ECO:0007669"/>
    <property type="project" value="InterPro"/>
</dbReference>
<accession>I4YMI8</accession>
<dbReference type="HOGENOM" id="CLU_028871_1_1_5"/>
<evidence type="ECO:0000313" key="3">
    <source>
        <dbReference type="Proteomes" id="UP000003947"/>
    </source>
</evidence>
<dbReference type="EMBL" id="JH660647">
    <property type="protein sequence ID" value="EIM25180.1"/>
    <property type="molecule type" value="Genomic_DNA"/>
</dbReference>
<dbReference type="PANTHER" id="PTHR31528:SF15">
    <property type="entry name" value="RIBOFLAVIN-BINDING PROTEIN RIBY"/>
    <property type="match status" value="1"/>
</dbReference>
<dbReference type="InterPro" id="IPR015168">
    <property type="entry name" value="SsuA/THI5"/>
</dbReference>
<evidence type="ECO:0000313" key="2">
    <source>
        <dbReference type="EMBL" id="EIM25180.1"/>
    </source>
</evidence>
<organism evidence="2 3">
    <name type="scientific">Microvirga lotononidis</name>
    <dbReference type="NCBI Taxonomy" id="864069"/>
    <lineage>
        <taxon>Bacteria</taxon>
        <taxon>Pseudomonadati</taxon>
        <taxon>Pseudomonadota</taxon>
        <taxon>Alphaproteobacteria</taxon>
        <taxon>Hyphomicrobiales</taxon>
        <taxon>Methylobacteriaceae</taxon>
        <taxon>Microvirga</taxon>
    </lineage>
</organism>
<dbReference type="Gene3D" id="3.40.190.10">
    <property type="entry name" value="Periplasmic binding protein-like II"/>
    <property type="match status" value="2"/>
</dbReference>
<reference evidence="2 3" key="1">
    <citation type="submission" date="2012-02" db="EMBL/GenBank/DDBJ databases">
        <title>Improved High-Quality Draft sequence of Microvirga sp. WSM3557.</title>
        <authorList>
            <consortium name="US DOE Joint Genome Institute"/>
            <person name="Lucas S."/>
            <person name="Han J."/>
            <person name="Lapidus A."/>
            <person name="Cheng J.-F."/>
            <person name="Goodwin L."/>
            <person name="Pitluck S."/>
            <person name="Peters L."/>
            <person name="Zhang X."/>
            <person name="Detter J.C."/>
            <person name="Han C."/>
            <person name="Tapia R."/>
            <person name="Land M."/>
            <person name="Hauser L."/>
            <person name="Kyrpides N."/>
            <person name="Ivanova N."/>
            <person name="Pagani I."/>
            <person name="Brau L."/>
            <person name="Yates R."/>
            <person name="O'Hara G."/>
            <person name="Rui T."/>
            <person name="Howieson J."/>
            <person name="Reeve W."/>
            <person name="Woyke T."/>
        </authorList>
    </citation>
    <scope>NUCLEOTIDE SEQUENCE [LARGE SCALE GENOMIC DNA]</scope>
    <source>
        <strain evidence="2 3">WSM3557</strain>
    </source>
</reference>
<dbReference type="SUPFAM" id="SSF53850">
    <property type="entry name" value="Periplasmic binding protein-like II"/>
    <property type="match status" value="1"/>
</dbReference>
<protein>
    <submittedName>
        <fullName evidence="2">ABC-type nitrate/sulfonate/bicarbonate transport system, periplasmic component</fullName>
    </submittedName>
</protein>